<dbReference type="GeneID" id="26260884"/>
<dbReference type="InterPro" id="IPR000504">
    <property type="entry name" value="RRM_dom"/>
</dbReference>
<dbReference type="Pfam" id="PF00076">
    <property type="entry name" value="RRM_1"/>
    <property type="match status" value="1"/>
</dbReference>
<dbReference type="InterPro" id="IPR035979">
    <property type="entry name" value="RBD_domain_sf"/>
</dbReference>
<dbReference type="RefSeq" id="XP_014564431.1">
    <property type="nucleotide sequence ID" value="XM_014708945.1"/>
</dbReference>
<dbReference type="PANTHER" id="PTHR23236">
    <property type="entry name" value="EUKARYOTIC TRANSLATION INITIATION FACTOR 4B/4H"/>
    <property type="match status" value="1"/>
</dbReference>
<dbReference type="Proteomes" id="UP000031056">
    <property type="component" value="Unassembled WGS sequence"/>
</dbReference>
<proteinExistence type="predicted"/>
<feature type="domain" description="RRM" evidence="3">
    <location>
        <begin position="26"/>
        <end position="99"/>
    </location>
</feature>
<gene>
    <name evidence="4" type="ORF">M896_010410</name>
</gene>
<organism evidence="4 5">
    <name type="scientific">Ordospora colligata OC4</name>
    <dbReference type="NCBI Taxonomy" id="1354746"/>
    <lineage>
        <taxon>Eukaryota</taxon>
        <taxon>Fungi</taxon>
        <taxon>Fungi incertae sedis</taxon>
        <taxon>Microsporidia</taxon>
        <taxon>Ordosporidae</taxon>
        <taxon>Ordospora</taxon>
    </lineage>
</organism>
<dbReference type="STRING" id="1354746.A0A0B2UM96"/>
<dbReference type="SMART" id="SM00360">
    <property type="entry name" value="RRM"/>
    <property type="match status" value="1"/>
</dbReference>
<keyword evidence="5" id="KW-1185">Reference proteome</keyword>
<dbReference type="SUPFAM" id="SSF54928">
    <property type="entry name" value="RNA-binding domain, RBD"/>
    <property type="match status" value="1"/>
</dbReference>
<dbReference type="InterPro" id="IPR012677">
    <property type="entry name" value="Nucleotide-bd_a/b_plait_sf"/>
</dbReference>
<accession>A0A0B2UM96</accession>
<protein>
    <submittedName>
        <fullName evidence="4">Putative RNA-binding protein</fullName>
    </submittedName>
</protein>
<evidence type="ECO:0000256" key="2">
    <source>
        <dbReference type="PROSITE-ProRule" id="PRU00176"/>
    </source>
</evidence>
<dbReference type="GO" id="GO:0008143">
    <property type="term" value="F:poly(A) binding"/>
    <property type="evidence" value="ECO:0007669"/>
    <property type="project" value="TreeGrafter"/>
</dbReference>
<dbReference type="Gene3D" id="3.30.70.330">
    <property type="match status" value="1"/>
</dbReference>
<evidence type="ECO:0000256" key="1">
    <source>
        <dbReference type="ARBA" id="ARBA00022884"/>
    </source>
</evidence>
<dbReference type="AlphaFoldDB" id="A0A0B2UM96"/>
<name>A0A0B2UM96_9MICR</name>
<dbReference type="HOGENOM" id="CLU_2250137_0_0_1"/>
<dbReference type="VEuPathDB" id="MicrosporidiaDB:M896_010410"/>
<dbReference type="InParanoid" id="A0A0B2UM96"/>
<dbReference type="OrthoDB" id="4726at2759"/>
<dbReference type="EMBL" id="JOKQ01000001">
    <property type="protein sequence ID" value="KHN70389.1"/>
    <property type="molecule type" value="Genomic_DNA"/>
</dbReference>
<sequence>MDRETDAEKLLRMQGEYLDSSPQCAFTMYIKNLDTSVSSQDISTHFKSCGIISRINMLGSGFKRYATIDFASEKSVEMALLFNGSVLKGKRIIVQKKKDFDKK</sequence>
<evidence type="ECO:0000259" key="3">
    <source>
        <dbReference type="PROSITE" id="PS50102"/>
    </source>
</evidence>
<dbReference type="PANTHER" id="PTHR23236:SF12">
    <property type="entry name" value="EUKARYOTIC INITIATION FACTOR 4B-RELATED"/>
    <property type="match status" value="1"/>
</dbReference>
<reference evidence="4 5" key="1">
    <citation type="journal article" date="2014" name="MBio">
        <title>The Ordospora colligata genome; evolution of extreme reduction in microsporidia and host-to-parasite horizontal gene transfer.</title>
        <authorList>
            <person name="Pombert J.-F."/>
            <person name="Haag K.L."/>
            <person name="Beidas S."/>
            <person name="Ebert D."/>
            <person name="Keeling P.J."/>
        </authorList>
    </citation>
    <scope>NUCLEOTIDE SEQUENCE [LARGE SCALE GENOMIC DNA]</scope>
    <source>
        <strain evidence="4 5">OC4</strain>
    </source>
</reference>
<keyword evidence="1 2" id="KW-0694">RNA-binding</keyword>
<dbReference type="PROSITE" id="PS50102">
    <property type="entry name" value="RRM"/>
    <property type="match status" value="1"/>
</dbReference>
<comment type="caution">
    <text evidence="4">The sequence shown here is derived from an EMBL/GenBank/DDBJ whole genome shotgun (WGS) entry which is preliminary data.</text>
</comment>
<evidence type="ECO:0000313" key="4">
    <source>
        <dbReference type="EMBL" id="KHN70389.1"/>
    </source>
</evidence>
<evidence type="ECO:0000313" key="5">
    <source>
        <dbReference type="Proteomes" id="UP000031056"/>
    </source>
</evidence>